<name>A0A927AN44_9BACT</name>
<dbReference type="InterPro" id="IPR001434">
    <property type="entry name" value="OmcB-like_DUF11"/>
</dbReference>
<evidence type="ECO:0000313" key="3">
    <source>
        <dbReference type="Proteomes" id="UP000598820"/>
    </source>
</evidence>
<dbReference type="EMBL" id="JACWZY010000007">
    <property type="protein sequence ID" value="MBD2701084.1"/>
    <property type="molecule type" value="Genomic_DNA"/>
</dbReference>
<sequence length="2315" mass="241198">MSTCTLTGFCRWGNRTPTDRSQVSFPIRNNLIAFLLKLVKLEIIGLLLLGMSVAQAQYLQWSTSAPNKHAGQGVAHKIGPDGAIYVLTEGQNNASGYSTGDIKEFGPPLWGAGGGYNAILSKYSPDGNTLLWVRIFNGGDNSSFAPLDFELAPNGELVLLCSVNGSDHVPALITPNGFQTSPSNGNVAILMKLSPDGKTINYGTYLGSVNGGANERSRFWNESPYFQNLIVAPDGAMILMLQNQTWSGALPTTPNAYQAMPKGGSDDPYMAIFNQDGTLRYASYYSTNAPGAQFPTDILADADGSFHVTYRNGNGHMLPVTPGTAYATPSLANQVGYIGHYNSSGQLMEATSLPGTQVQGIRKRPNGNIVVMGVLTTPAEFTIVGSSPYTASQNGQLTLTEFDPTLRTVIRSVVISPGNVDASDMEIDEQGRIHISGKANAAGAISPTPGALHSSFGNNNTYYLVVDCNFDKVLYATYLNTGENNATTGAYDLELSGCRATILATAGSQQPYPVTPIGLANDGTSTLTGYNLTANPEGSTVYLTAFNFAKYVPTTNTIAATVTSYCEGAGLFPITGSRLTYTTPTLKGVADANPAPYSLYYQWQSSASMAGPWTDIPGATTKDYTPVSLTAGSVFFRRAGRQTPFDATCSPAASCVETNYSNVVEYTVSGNKAASTNLASQPYGICSGATLSLNVVITPGSDGDHGAYAYQLSPLGGGSPVFSGTVATSATPITLPITTEGEFWLNVTDSRGCTSYDTLKTLFFDIKLPARTVFTCGNSSVTLGPPALPPTYANVPTNTFSWSPTAGLDNPNGINPRLSNLPAPGASQDYYLDFNGCRIDTVTVTNQSVTPLPMLPSLTVCQGDTVRLGQGLTVQAGVDYRWAPGLGIADPASIHPLLTASFAPQGANTLTYTVQASNGVSGCLQTTNQQVTIFKTPNNAFNHIQPYVYCAQAGPPAATHFGTPSETGIMYSWTAVVTNLSATQGVPTPEQALTFLNSTTASNVSMQMPGSGIPNGGLADGAYDIMYIRTSQNTVNGSCARADTAILRYMIGCGPGGDFCQLDQKGGTEGQCGGSTTTIGPITTAANGIYTWSPVAGLSDPNTGLPLTPGGPHPARVIANPSGLVAIVYTLALALPGVPDTCRVFVKVFPAQASLPVTSYSSPLAACKGSTVQIQETPIPGYTYQWTPGIVVNDSTIANPTTLPLTSDKTLYVNVTDAATGCSVRDTVAILVTPIDNSAGADGTYCEPSGGSVTIGTAAKSGYTYSWFSPTTGVTFTSTTSAITNVTIAPNTPGPILFIRNATNGNTSANCSYADTVYYRPFTSLSLRIPTPGRLCNGGGGSIIIGPVSDPNLTYLWSTGETTAQISVSATGMYSVTAGQGLCIATANVDVQPAIEPTVNFDASPIPVPCNGPLLIGVNNSPDGGWSYSWSPFTDVSSSARDMSTISVFPSAPTEYTLTANHVTGCVKTFVFPVPAASYVAILPTSLNFCEGDGRPREIPLNVPPQGSTVTWIASPASATAYLSSVTDSRPIFDITSASAGTYSYTATVTYGNGCVSTVSVLVKVGKAATVLAGEDKTVCLGNCVQIGTPARIGYSYEWTTIPYDATKVAQISNRTSAMPTVCPTSNTTYQVSYYDASSGCSFSDDLIVQATTANPTLTVKNLNVACQNASGNATFDLANAILTNTGTTTSYFADATASIPVANPISLPTTYYIKSVSSDGFCSTVKPVSVSFTAFADVKAVATSPVCSTNGTGTSVKGYVTLSDYVAGSTYQYVEGIDFATGTKIPASPANLTGFSSVIIQNLDDTVLPKTYTIRVFNPTDPTCYSEKQVTAQPSGCCFKPVAGPDQTICAPATTANVTAAGAGETWSVQTGNPATASITQQGEISGMTADGTYHFILTVGTGCTDTLQIIRSTPISLTVSPGQCNTVTNQYTVSGTVSLTNAQLGDLIISDGTASTTLTIANSTTTVPFSFSGLTSDGASHTVVAMLSSCGMNSATYTAPQPCLQPIVKLEKQVDKSRARQGDTLTYALILTNEGSAPATNIVVRDSTSNGMTYLANSAAVPASTTFNQGVPVSTWLVASLSPGQSLSMTFQVRADSSGILYNTASIPGDTAIACTSIPVKVCAGEQFTFLIMVPPGRSSYTWLKDGQPIQGQTTNTLSITAVGTYSLLTNNSAGNCPDFSCCPFILEEEPVPSFNPTSIAATCLGSAVQSNGQLVLTDFDASHTYQYSAGATFDAANVLSGAAATIPANGVLVNTLANPAASQFYTVRVYNSTGCYRDVTVVLDPTVCACPADRCVPFVVQQTKRPPRIGGR</sequence>
<dbReference type="Gene3D" id="2.60.40.10">
    <property type="entry name" value="Immunoglobulins"/>
    <property type="match status" value="2"/>
</dbReference>
<dbReference type="InterPro" id="IPR047589">
    <property type="entry name" value="DUF11_rpt"/>
</dbReference>
<keyword evidence="3" id="KW-1185">Reference proteome</keyword>
<dbReference type="Gene3D" id="2.60.40.2700">
    <property type="match status" value="1"/>
</dbReference>
<comment type="caution">
    <text evidence="2">The sequence shown here is derived from an EMBL/GenBank/DDBJ whole genome shotgun (WGS) entry which is preliminary data.</text>
</comment>
<dbReference type="InterPro" id="IPR013783">
    <property type="entry name" value="Ig-like_fold"/>
</dbReference>
<accession>A0A927AN44</accession>
<dbReference type="Proteomes" id="UP000598820">
    <property type="component" value="Unassembled WGS sequence"/>
</dbReference>
<feature type="domain" description="DUF11" evidence="1">
    <location>
        <begin position="2011"/>
        <end position="2111"/>
    </location>
</feature>
<organism evidence="2 3">
    <name type="scientific">Spirosoma profusum</name>
    <dbReference type="NCBI Taxonomy" id="2771354"/>
    <lineage>
        <taxon>Bacteria</taxon>
        <taxon>Pseudomonadati</taxon>
        <taxon>Bacteroidota</taxon>
        <taxon>Cytophagia</taxon>
        <taxon>Cytophagales</taxon>
        <taxon>Cytophagaceae</taxon>
        <taxon>Spirosoma</taxon>
    </lineage>
</organism>
<dbReference type="NCBIfam" id="TIGR01451">
    <property type="entry name" value="B_ant_repeat"/>
    <property type="match status" value="1"/>
</dbReference>
<evidence type="ECO:0000259" key="1">
    <source>
        <dbReference type="Pfam" id="PF01345"/>
    </source>
</evidence>
<gene>
    <name evidence="2" type="ORF">IC229_10595</name>
</gene>
<dbReference type="RefSeq" id="WP_190886939.1">
    <property type="nucleotide sequence ID" value="NZ_JACWZY010000007.1"/>
</dbReference>
<evidence type="ECO:0000313" key="2">
    <source>
        <dbReference type="EMBL" id="MBD2701084.1"/>
    </source>
</evidence>
<reference evidence="2" key="1">
    <citation type="submission" date="2020-09" db="EMBL/GenBank/DDBJ databases">
        <authorList>
            <person name="Kim M.K."/>
        </authorList>
    </citation>
    <scope>NUCLEOTIDE SEQUENCE</scope>
    <source>
        <strain evidence="2">BT702</strain>
    </source>
</reference>
<dbReference type="Pfam" id="PF01345">
    <property type="entry name" value="DUF11"/>
    <property type="match status" value="1"/>
</dbReference>
<proteinExistence type="predicted"/>
<protein>
    <submittedName>
        <fullName evidence="2">DUF11 domain-containing protein</fullName>
    </submittedName>
</protein>